<dbReference type="EMBL" id="JANJYI010000001">
    <property type="protein sequence ID" value="KAK2663534.1"/>
    <property type="molecule type" value="Genomic_DNA"/>
</dbReference>
<comment type="caution">
    <text evidence="1">The sequence shown here is derived from an EMBL/GenBank/DDBJ whole genome shotgun (WGS) entry which is preliminary data.</text>
</comment>
<gene>
    <name evidence="1" type="ORF">Ddye_002108</name>
</gene>
<dbReference type="AlphaFoldDB" id="A0AAE0CU59"/>
<organism evidence="1 2">
    <name type="scientific">Dipteronia dyeriana</name>
    <dbReference type="NCBI Taxonomy" id="168575"/>
    <lineage>
        <taxon>Eukaryota</taxon>
        <taxon>Viridiplantae</taxon>
        <taxon>Streptophyta</taxon>
        <taxon>Embryophyta</taxon>
        <taxon>Tracheophyta</taxon>
        <taxon>Spermatophyta</taxon>
        <taxon>Magnoliopsida</taxon>
        <taxon>eudicotyledons</taxon>
        <taxon>Gunneridae</taxon>
        <taxon>Pentapetalae</taxon>
        <taxon>rosids</taxon>
        <taxon>malvids</taxon>
        <taxon>Sapindales</taxon>
        <taxon>Sapindaceae</taxon>
        <taxon>Hippocastanoideae</taxon>
        <taxon>Acereae</taxon>
        <taxon>Dipteronia</taxon>
    </lineage>
</organism>
<sequence length="125" mass="14958">MDKTARSYTELKYNRHMEELRNLHENAFNYVIEAGPHKWSCVHCPERMYRVMRTNVAECINSCLNFTRQLPMLTLAEFIRNMLQRWFYNRHCTAQSMRHQLTGVTHLVILKHVEKCAYLTVNPVD</sequence>
<keyword evidence="2" id="KW-1185">Reference proteome</keyword>
<evidence type="ECO:0000313" key="1">
    <source>
        <dbReference type="EMBL" id="KAK2663534.1"/>
    </source>
</evidence>
<evidence type="ECO:0000313" key="2">
    <source>
        <dbReference type="Proteomes" id="UP001280121"/>
    </source>
</evidence>
<accession>A0AAE0CU59</accession>
<name>A0AAE0CU59_9ROSI</name>
<reference evidence="1" key="1">
    <citation type="journal article" date="2023" name="Plant J.">
        <title>Genome sequences and population genomics provide insights into the demographic history, inbreeding, and mutation load of two 'living fossil' tree species of Dipteronia.</title>
        <authorList>
            <person name="Feng Y."/>
            <person name="Comes H.P."/>
            <person name="Chen J."/>
            <person name="Zhu S."/>
            <person name="Lu R."/>
            <person name="Zhang X."/>
            <person name="Li P."/>
            <person name="Qiu J."/>
            <person name="Olsen K.M."/>
            <person name="Qiu Y."/>
        </authorList>
    </citation>
    <scope>NUCLEOTIDE SEQUENCE</scope>
    <source>
        <strain evidence="1">KIB01</strain>
    </source>
</reference>
<dbReference type="Proteomes" id="UP001280121">
    <property type="component" value="Unassembled WGS sequence"/>
</dbReference>
<proteinExistence type="predicted"/>
<protein>
    <submittedName>
        <fullName evidence="1">Uncharacterized protein</fullName>
    </submittedName>
</protein>